<name>A0A138ZWV1_GONPJ</name>
<dbReference type="PROSITE" id="PS00107">
    <property type="entry name" value="PROTEIN_KINASE_ATP"/>
    <property type="match status" value="1"/>
</dbReference>
<protein>
    <recommendedName>
        <fullName evidence="3">Protein kinase domain-containing protein</fullName>
    </recommendedName>
</protein>
<dbReference type="EMBL" id="KQ965915">
    <property type="protein sequence ID" value="KXS08934.1"/>
    <property type="molecule type" value="Genomic_DNA"/>
</dbReference>
<evidence type="ECO:0000256" key="2">
    <source>
        <dbReference type="SAM" id="MobiDB-lite"/>
    </source>
</evidence>
<keyword evidence="1" id="KW-0067">ATP-binding</keyword>
<sequence length="528" mass="58276">MFYGDRLLDGVDEAWPDQSKSAEEAATNPSEDLPKRRKTFYEQEHVPDGGLALAVPLKNVTKVKGPIDAAALMSTLDHFKSKEQSNEMEAFNIAPESVQNLLDTFNKRNRSPSPVLKSEHSITGDNEMTLLTAPELRSSVEQSLVARANFSKIVFGSFGPYAEASNSFGGLLSDYHGFWGKNPLVDWEKAMSIIGRGQYGFVLKAFSSAETPLTGKEVAVKVIPQSPNCDDYYRDRTSFENNTCDLYFGERRPLNARYSFEVQNSFPNSPNEASPMFQSNSENETVVVQSDIPSNADVCPHFVRILTFGGNWSDQVIIQELVMDATSLASSFLKMDPRGLWPKMATRNEISSGKHDLSLTLQLGCALLYHAACGFGHRDLNVTNLAFSTNAEFYNSWHIFDHGSAAPVIGGNFNLNVVPSPFLYHSIYSFGILAIYLWGGQELVNDKELTLLKPAELKHKLATLRCSHPAMPAGVAEECDLLPPKTVQILLKSSNLRSAFGVHQSQTLGFTKGDHLTQDSIGCGNDLR</sequence>
<feature type="region of interest" description="Disordered" evidence="2">
    <location>
        <begin position="13"/>
        <end position="34"/>
    </location>
</feature>
<evidence type="ECO:0000259" key="3">
    <source>
        <dbReference type="PROSITE" id="PS50011"/>
    </source>
</evidence>
<keyword evidence="1" id="KW-0547">Nucleotide-binding</keyword>
<dbReference type="InterPro" id="IPR011009">
    <property type="entry name" value="Kinase-like_dom_sf"/>
</dbReference>
<evidence type="ECO:0000313" key="5">
    <source>
        <dbReference type="Proteomes" id="UP000070544"/>
    </source>
</evidence>
<proteinExistence type="predicted"/>
<dbReference type="InterPro" id="IPR017441">
    <property type="entry name" value="Protein_kinase_ATP_BS"/>
</dbReference>
<dbReference type="PROSITE" id="PS50011">
    <property type="entry name" value="PROTEIN_KINASE_DOM"/>
    <property type="match status" value="1"/>
</dbReference>
<reference evidence="4 5" key="1">
    <citation type="journal article" date="2015" name="Genome Biol. Evol.">
        <title>Phylogenomic analyses indicate that early fungi evolved digesting cell walls of algal ancestors of land plants.</title>
        <authorList>
            <person name="Chang Y."/>
            <person name="Wang S."/>
            <person name="Sekimoto S."/>
            <person name="Aerts A.L."/>
            <person name="Choi C."/>
            <person name="Clum A."/>
            <person name="LaButti K.M."/>
            <person name="Lindquist E.A."/>
            <person name="Yee Ngan C."/>
            <person name="Ohm R.A."/>
            <person name="Salamov A.A."/>
            <person name="Grigoriev I.V."/>
            <person name="Spatafora J.W."/>
            <person name="Berbee M.L."/>
        </authorList>
    </citation>
    <scope>NUCLEOTIDE SEQUENCE [LARGE SCALE GENOMIC DNA]</scope>
    <source>
        <strain evidence="4 5">JEL478</strain>
    </source>
</reference>
<evidence type="ECO:0000313" key="4">
    <source>
        <dbReference type="EMBL" id="KXS08934.1"/>
    </source>
</evidence>
<dbReference type="GO" id="GO:0005524">
    <property type="term" value="F:ATP binding"/>
    <property type="evidence" value="ECO:0007669"/>
    <property type="project" value="UniProtKB-UniRule"/>
</dbReference>
<dbReference type="SUPFAM" id="SSF56112">
    <property type="entry name" value="Protein kinase-like (PK-like)"/>
    <property type="match status" value="1"/>
</dbReference>
<organism evidence="4 5">
    <name type="scientific">Gonapodya prolifera (strain JEL478)</name>
    <name type="common">Monoblepharis prolifera</name>
    <dbReference type="NCBI Taxonomy" id="1344416"/>
    <lineage>
        <taxon>Eukaryota</taxon>
        <taxon>Fungi</taxon>
        <taxon>Fungi incertae sedis</taxon>
        <taxon>Chytridiomycota</taxon>
        <taxon>Chytridiomycota incertae sedis</taxon>
        <taxon>Monoblepharidomycetes</taxon>
        <taxon>Monoblepharidales</taxon>
        <taxon>Gonapodyaceae</taxon>
        <taxon>Gonapodya</taxon>
    </lineage>
</organism>
<dbReference type="SMART" id="SM00220">
    <property type="entry name" value="S_TKc"/>
    <property type="match status" value="1"/>
</dbReference>
<keyword evidence="5" id="KW-1185">Reference proteome</keyword>
<gene>
    <name evidence="4" type="ORF">M427DRAFT_50180</name>
</gene>
<accession>A0A138ZWV1</accession>
<evidence type="ECO:0000256" key="1">
    <source>
        <dbReference type="PROSITE-ProRule" id="PRU10141"/>
    </source>
</evidence>
<dbReference type="Proteomes" id="UP000070544">
    <property type="component" value="Unassembled WGS sequence"/>
</dbReference>
<dbReference type="AlphaFoldDB" id="A0A138ZWV1"/>
<feature type="domain" description="Protein kinase" evidence="3">
    <location>
        <begin position="188"/>
        <end position="528"/>
    </location>
</feature>
<dbReference type="GO" id="GO:0004672">
    <property type="term" value="F:protein kinase activity"/>
    <property type="evidence" value="ECO:0007669"/>
    <property type="project" value="InterPro"/>
</dbReference>
<dbReference type="InterPro" id="IPR000719">
    <property type="entry name" value="Prot_kinase_dom"/>
</dbReference>
<feature type="binding site" evidence="1">
    <location>
        <position position="221"/>
    </location>
    <ligand>
        <name>ATP</name>
        <dbReference type="ChEBI" id="CHEBI:30616"/>
    </ligand>
</feature>